<comment type="cofactor">
    <cofactor evidence="6">
        <name>Co(2+)</name>
        <dbReference type="ChEBI" id="CHEBI:48828"/>
    </cofactor>
    <cofactor evidence="6">
        <name>Zn(2+)</name>
        <dbReference type="ChEBI" id="CHEBI:29105"/>
    </cofactor>
    <cofactor evidence="6">
        <name>Mn(2+)</name>
        <dbReference type="ChEBI" id="CHEBI:29035"/>
    </cofactor>
    <cofactor evidence="6">
        <name>Fe(2+)</name>
        <dbReference type="ChEBI" id="CHEBI:29033"/>
    </cofactor>
    <text evidence="6">Binds 2 divalent metal cations per subunit. Has a high-affinity and a low affinity metal-binding site. The true nature of the physiological cofactor is under debate. The enzyme is active with cobalt, zinc, manganese or divalent iron ions. Most likely, methionine aminopeptidases function as mononuclear Fe(2+)-metalloproteases under physiological conditions, and the catalytically relevant metal-binding site has been assigned to the histidine-containing high-affinity site.</text>
</comment>
<dbReference type="PANTHER" id="PTHR43330">
    <property type="entry name" value="METHIONINE AMINOPEPTIDASE"/>
    <property type="match status" value="1"/>
</dbReference>
<feature type="domain" description="Peptidase M24" evidence="8">
    <location>
        <begin position="16"/>
        <end position="239"/>
    </location>
</feature>
<keyword evidence="10" id="KW-1185">Reference proteome</keyword>
<dbReference type="NCBIfam" id="TIGR00500">
    <property type="entry name" value="met_pdase_I"/>
    <property type="match status" value="1"/>
</dbReference>
<dbReference type="HAMAP" id="MF_01974">
    <property type="entry name" value="MetAP_1"/>
    <property type="match status" value="1"/>
</dbReference>
<comment type="function">
    <text evidence="1 6">Removes the N-terminal methionine from nascent proteins. The N-terminal methionine is often cleaved when the second residue in the primary sequence is small and uncharged (Met-Ala-, Cys, Gly, Pro, Ser, Thr, or Val). Requires deformylation of the N(alpha)-formylated initiator methionine before it can be hydrolyzed.</text>
</comment>
<feature type="binding site" evidence="6">
    <location>
        <position position="77"/>
    </location>
    <ligand>
        <name>substrate</name>
    </ligand>
</feature>
<comment type="similarity">
    <text evidence="6">Belongs to the peptidase M24A family. Methionine aminopeptidase type 1 subfamily.</text>
</comment>
<comment type="catalytic activity">
    <reaction evidence="6 7">
        <text>Release of N-terminal amino acids, preferentially methionine, from peptides and arylamides.</text>
        <dbReference type="EC" id="3.4.11.18"/>
    </reaction>
</comment>
<keyword evidence="2 6" id="KW-0031">Aminopeptidase</keyword>
<evidence type="ECO:0000313" key="9">
    <source>
        <dbReference type="EMBL" id="MBM7635055.1"/>
    </source>
</evidence>
<evidence type="ECO:0000256" key="6">
    <source>
        <dbReference type="HAMAP-Rule" id="MF_01974"/>
    </source>
</evidence>
<dbReference type="Gene3D" id="3.90.230.10">
    <property type="entry name" value="Creatinase/methionine aminopeptidase superfamily"/>
    <property type="match status" value="1"/>
</dbReference>
<dbReference type="PANTHER" id="PTHR43330:SF17">
    <property type="entry name" value="METHIONINE AMINOPEPTIDASE"/>
    <property type="match status" value="1"/>
</dbReference>
<evidence type="ECO:0000313" key="10">
    <source>
        <dbReference type="Proteomes" id="UP000741863"/>
    </source>
</evidence>
<accession>A0ABS2PHZ7</accession>
<evidence type="ECO:0000256" key="2">
    <source>
        <dbReference type="ARBA" id="ARBA00022438"/>
    </source>
</evidence>
<name>A0ABS2PHZ7_9BACL</name>
<dbReference type="InterPro" id="IPR002467">
    <property type="entry name" value="Pept_M24A_MAP1"/>
</dbReference>
<dbReference type="EMBL" id="JAFBEC010000022">
    <property type="protein sequence ID" value="MBM7635055.1"/>
    <property type="molecule type" value="Genomic_DNA"/>
</dbReference>
<keyword evidence="4 6" id="KW-0479">Metal-binding</keyword>
<gene>
    <name evidence="6" type="primary">map</name>
    <name evidence="9" type="ORF">JOD17_004198</name>
</gene>
<dbReference type="EC" id="3.4.11.18" evidence="6 7"/>
<evidence type="ECO:0000259" key="8">
    <source>
        <dbReference type="Pfam" id="PF00557"/>
    </source>
</evidence>
<comment type="caution">
    <text evidence="9">The sequence shown here is derived from an EMBL/GenBank/DDBJ whole genome shotgun (WGS) entry which is preliminary data.</text>
</comment>
<dbReference type="Proteomes" id="UP000741863">
    <property type="component" value="Unassembled WGS sequence"/>
</dbReference>
<dbReference type="Pfam" id="PF00557">
    <property type="entry name" value="Peptidase_M24"/>
    <property type="match status" value="1"/>
</dbReference>
<dbReference type="InterPro" id="IPR000994">
    <property type="entry name" value="Pept_M24"/>
</dbReference>
<comment type="subunit">
    <text evidence="6">Monomer.</text>
</comment>
<feature type="binding site" evidence="6">
    <location>
        <position position="94"/>
    </location>
    <ligand>
        <name>a divalent metal cation</name>
        <dbReference type="ChEBI" id="CHEBI:60240"/>
        <label>1</label>
    </ligand>
</feature>
<dbReference type="RefSeq" id="WP_204699788.1">
    <property type="nucleotide sequence ID" value="NZ_JAFBEC010000022.1"/>
</dbReference>
<evidence type="ECO:0000256" key="3">
    <source>
        <dbReference type="ARBA" id="ARBA00022670"/>
    </source>
</evidence>
<evidence type="ECO:0000256" key="4">
    <source>
        <dbReference type="ARBA" id="ARBA00022723"/>
    </source>
</evidence>
<proteinExistence type="inferred from homology"/>
<reference evidence="9 10" key="1">
    <citation type="submission" date="2021-01" db="EMBL/GenBank/DDBJ databases">
        <title>Genomic Encyclopedia of Type Strains, Phase IV (KMG-IV): sequencing the most valuable type-strain genomes for metagenomic binning, comparative biology and taxonomic classification.</title>
        <authorList>
            <person name="Goeker M."/>
        </authorList>
    </citation>
    <scope>NUCLEOTIDE SEQUENCE [LARGE SCALE GENOMIC DNA]</scope>
    <source>
        <strain evidence="9 10">DSM 25540</strain>
    </source>
</reference>
<evidence type="ECO:0000256" key="5">
    <source>
        <dbReference type="ARBA" id="ARBA00022801"/>
    </source>
</evidence>
<feature type="binding site" evidence="6">
    <location>
        <position position="201"/>
    </location>
    <ligand>
        <name>a divalent metal cation</name>
        <dbReference type="ChEBI" id="CHEBI:60240"/>
        <label>2</label>
        <note>catalytic</note>
    </ligand>
</feature>
<organism evidence="9 10">
    <name type="scientific">Geomicrobium sediminis</name>
    <dbReference type="NCBI Taxonomy" id="1347788"/>
    <lineage>
        <taxon>Bacteria</taxon>
        <taxon>Bacillati</taxon>
        <taxon>Bacillota</taxon>
        <taxon>Bacilli</taxon>
        <taxon>Bacillales</taxon>
        <taxon>Geomicrobium</taxon>
    </lineage>
</organism>
<dbReference type="CDD" id="cd01086">
    <property type="entry name" value="MetAP1"/>
    <property type="match status" value="1"/>
</dbReference>
<keyword evidence="3 6" id="KW-0645">Protease</keyword>
<sequence length="250" mass="27508">MISIKTSEEIDKMLIPSQLVAKMHRELGQFLKPGVTTMDVEHFVKTFAEKSGARCAQIGYLDYPYATCSSVNDCIAHGFPDHTPLKDGDVVTIDTVFDVAGWKGDSAWTYCIGRTTPQTNHLVYVAKQCLLKGLEQVKPGNYTGDIAYAIQTYAESFGYGVVEDLLSHGIGREIHEEPFYPHVGQPGTGTELTPGMVLTVEPMINEGTPLFFIDEDGWSARTLDGLNSAQFEHTVAITNQGLRILTDQES</sequence>
<dbReference type="GO" id="GO:0004239">
    <property type="term" value="F:initiator methionyl aminopeptidase activity"/>
    <property type="evidence" value="ECO:0007669"/>
    <property type="project" value="UniProtKB-EC"/>
</dbReference>
<evidence type="ECO:0000256" key="1">
    <source>
        <dbReference type="ARBA" id="ARBA00002521"/>
    </source>
</evidence>
<evidence type="ECO:0000256" key="7">
    <source>
        <dbReference type="RuleBase" id="RU003653"/>
    </source>
</evidence>
<feature type="binding site" evidence="6">
    <location>
        <position position="232"/>
    </location>
    <ligand>
        <name>a divalent metal cation</name>
        <dbReference type="ChEBI" id="CHEBI:60240"/>
        <label>1</label>
    </ligand>
</feature>
<feature type="binding site" evidence="6">
    <location>
        <position position="168"/>
    </location>
    <ligand>
        <name>a divalent metal cation</name>
        <dbReference type="ChEBI" id="CHEBI:60240"/>
        <label>2</label>
        <note>catalytic</note>
    </ligand>
</feature>
<feature type="binding site" evidence="6">
    <location>
        <position position="232"/>
    </location>
    <ligand>
        <name>a divalent metal cation</name>
        <dbReference type="ChEBI" id="CHEBI:60240"/>
        <label>2</label>
        <note>catalytic</note>
    </ligand>
</feature>
<feature type="binding site" evidence="6">
    <location>
        <position position="105"/>
    </location>
    <ligand>
        <name>a divalent metal cation</name>
        <dbReference type="ChEBI" id="CHEBI:60240"/>
        <label>1</label>
    </ligand>
</feature>
<dbReference type="PRINTS" id="PR00599">
    <property type="entry name" value="MAPEPTIDASE"/>
</dbReference>
<feature type="binding site" evidence="6">
    <location>
        <position position="105"/>
    </location>
    <ligand>
        <name>a divalent metal cation</name>
        <dbReference type="ChEBI" id="CHEBI:60240"/>
        <label>2</label>
        <note>catalytic</note>
    </ligand>
</feature>
<dbReference type="InterPro" id="IPR036005">
    <property type="entry name" value="Creatinase/aminopeptidase-like"/>
</dbReference>
<feature type="binding site" evidence="6">
    <location>
        <position position="175"/>
    </location>
    <ligand>
        <name>substrate</name>
    </ligand>
</feature>
<dbReference type="SUPFAM" id="SSF55920">
    <property type="entry name" value="Creatinase/aminopeptidase"/>
    <property type="match status" value="1"/>
</dbReference>
<protein>
    <recommendedName>
        <fullName evidence="6 7">Methionine aminopeptidase</fullName>
        <shortName evidence="6">MAP</shortName>
        <shortName evidence="6">MetAP</shortName>
        <ecNumber evidence="6 7">3.4.11.18</ecNumber>
    </recommendedName>
    <alternativeName>
        <fullName evidence="6">Peptidase M</fullName>
    </alternativeName>
</protein>
<dbReference type="InterPro" id="IPR001714">
    <property type="entry name" value="Pept_M24_MAP"/>
</dbReference>
<keyword evidence="5 6" id="KW-0378">Hydrolase</keyword>